<keyword evidence="6" id="KW-0411">Iron-sulfur</keyword>
<dbReference type="RefSeq" id="WP_198570965.1">
    <property type="nucleotide sequence ID" value="NZ_CP066167.1"/>
</dbReference>
<dbReference type="SUPFAM" id="SSF50022">
    <property type="entry name" value="ISP domain"/>
    <property type="match status" value="1"/>
</dbReference>
<dbReference type="PANTHER" id="PTHR43756:SF5">
    <property type="entry name" value="CHOLINE MONOOXYGENASE, CHLOROPLASTIC"/>
    <property type="match status" value="1"/>
</dbReference>
<dbReference type="InterPro" id="IPR017941">
    <property type="entry name" value="Rieske_2Fe-2S"/>
</dbReference>
<dbReference type="PROSITE" id="PS51296">
    <property type="entry name" value="RIESKE"/>
    <property type="match status" value="1"/>
</dbReference>
<dbReference type="EMBL" id="CP066167">
    <property type="protein sequence ID" value="QQD19481.1"/>
    <property type="molecule type" value="Genomic_DNA"/>
</dbReference>
<keyword evidence="9" id="KW-1185">Reference proteome</keyword>
<keyword evidence="3" id="KW-0479">Metal-binding</keyword>
<comment type="cofactor">
    <cofactor evidence="1">
        <name>Fe cation</name>
        <dbReference type="ChEBI" id="CHEBI:24875"/>
    </cofactor>
</comment>
<dbReference type="InterPro" id="IPR001663">
    <property type="entry name" value="Rng_hydr_dOase-A"/>
</dbReference>
<accession>A0A7T4R2W8</accession>
<dbReference type="GO" id="GO:0005506">
    <property type="term" value="F:iron ion binding"/>
    <property type="evidence" value="ECO:0007669"/>
    <property type="project" value="InterPro"/>
</dbReference>
<dbReference type="Gene3D" id="3.90.380.10">
    <property type="entry name" value="Naphthalene 1,2-dioxygenase Alpha Subunit, Chain A, domain 1"/>
    <property type="match status" value="1"/>
</dbReference>
<keyword evidence="5" id="KW-0408">Iron</keyword>
<dbReference type="GO" id="GO:0016491">
    <property type="term" value="F:oxidoreductase activity"/>
    <property type="evidence" value="ECO:0007669"/>
    <property type="project" value="UniProtKB-KW"/>
</dbReference>
<organism evidence="8 9">
    <name type="scientific">Spongiibacter nanhainus</name>
    <dbReference type="NCBI Taxonomy" id="2794344"/>
    <lineage>
        <taxon>Bacteria</taxon>
        <taxon>Pseudomonadati</taxon>
        <taxon>Pseudomonadota</taxon>
        <taxon>Gammaproteobacteria</taxon>
        <taxon>Cellvibrionales</taxon>
        <taxon>Spongiibacteraceae</taxon>
        <taxon>Spongiibacter</taxon>
    </lineage>
</organism>
<sequence length="466" mass="52993">MSVIASQKSAEEWPESWKLLSHGIRTGRYTDAEFLKLEFERLWSKVWQAAARLDEIPEAGDYTTYNIGTQSVIILRTEEGDIKAFHNVCPHRGTALSDGGCGHFEKGRIICPFHGWRWDLQGNNKFVLERQEFKSGQLEDKDVALREVQHVVFAGFIFINFDKNPVPFDDFIAPVKQLLEDLAIADMRNYWWKAIPVPSNWKVAQEAFFEGYHVPATHPQLEVKAAEVVYGDDPSQEVDYTHHNIVTDAFDYGHGRFYAGKNTAMQGKTNYPDDVDPVDAMADRLNLLAEGMDAQVLKADVELARSLKGKPIPEGSSLGAEFVKALYTDAAMKKRPMPKPDPEVLAMWGGEFFIFPNLMILPNAGNAMIYRVLPDPRDPDKCTFEILSTKTYPEGEPVPRAIREDVTDYQDPDQVREIPRQDLGNIPRMQKGLHSLGCKQIWLAENYEKMIINMHREMDKYLGAPE</sequence>
<evidence type="ECO:0000259" key="7">
    <source>
        <dbReference type="PROSITE" id="PS51296"/>
    </source>
</evidence>
<evidence type="ECO:0000256" key="6">
    <source>
        <dbReference type="ARBA" id="ARBA00023014"/>
    </source>
</evidence>
<dbReference type="PANTHER" id="PTHR43756">
    <property type="entry name" value="CHOLINE MONOOXYGENASE, CHLOROPLASTIC"/>
    <property type="match status" value="1"/>
</dbReference>
<evidence type="ECO:0000256" key="1">
    <source>
        <dbReference type="ARBA" id="ARBA00001962"/>
    </source>
</evidence>
<evidence type="ECO:0000256" key="3">
    <source>
        <dbReference type="ARBA" id="ARBA00022723"/>
    </source>
</evidence>
<name>A0A7T4R2W8_9GAMM</name>
<dbReference type="GO" id="GO:0051537">
    <property type="term" value="F:2 iron, 2 sulfur cluster binding"/>
    <property type="evidence" value="ECO:0007669"/>
    <property type="project" value="UniProtKB-KW"/>
</dbReference>
<evidence type="ECO:0000313" key="8">
    <source>
        <dbReference type="EMBL" id="QQD19481.1"/>
    </source>
</evidence>
<dbReference type="KEGG" id="snan:I6N98_06425"/>
<dbReference type="PRINTS" id="PR00090">
    <property type="entry name" value="RNGDIOXGNASE"/>
</dbReference>
<feature type="domain" description="Rieske" evidence="7">
    <location>
        <begin position="47"/>
        <end position="159"/>
    </location>
</feature>
<keyword evidence="4" id="KW-0560">Oxidoreductase</keyword>
<gene>
    <name evidence="8" type="ORF">I6N98_06425</name>
</gene>
<dbReference type="SUPFAM" id="SSF55961">
    <property type="entry name" value="Bet v1-like"/>
    <property type="match status" value="1"/>
</dbReference>
<keyword evidence="2" id="KW-0001">2Fe-2S</keyword>
<dbReference type="Pfam" id="PF00355">
    <property type="entry name" value="Rieske"/>
    <property type="match status" value="1"/>
</dbReference>
<dbReference type="AlphaFoldDB" id="A0A7T4R2W8"/>
<evidence type="ECO:0000256" key="5">
    <source>
        <dbReference type="ARBA" id="ARBA00023004"/>
    </source>
</evidence>
<dbReference type="Gene3D" id="2.102.10.10">
    <property type="entry name" value="Rieske [2Fe-2S] iron-sulphur domain"/>
    <property type="match status" value="1"/>
</dbReference>
<dbReference type="InterPro" id="IPR036922">
    <property type="entry name" value="Rieske_2Fe-2S_sf"/>
</dbReference>
<dbReference type="CDD" id="cd03469">
    <property type="entry name" value="Rieske_RO_Alpha_N"/>
    <property type="match status" value="1"/>
</dbReference>
<evidence type="ECO:0000256" key="2">
    <source>
        <dbReference type="ARBA" id="ARBA00022714"/>
    </source>
</evidence>
<reference evidence="8 9" key="1">
    <citation type="submission" date="2020-12" db="EMBL/GenBank/DDBJ databases">
        <authorList>
            <person name="Shan Y."/>
        </authorList>
    </citation>
    <scope>NUCLEOTIDE SEQUENCE [LARGE SCALE GENOMIC DNA]</scope>
    <source>
        <strain evidence="9">csc3.9</strain>
    </source>
</reference>
<evidence type="ECO:0000313" key="9">
    <source>
        <dbReference type="Proteomes" id="UP000596063"/>
    </source>
</evidence>
<proteinExistence type="predicted"/>
<dbReference type="InterPro" id="IPR015879">
    <property type="entry name" value="Ring_hydroxy_dOase_asu_C_dom"/>
</dbReference>
<protein>
    <submittedName>
        <fullName evidence="8">Rieske 2Fe-2S domain-containing protein</fullName>
    </submittedName>
</protein>
<dbReference type="Proteomes" id="UP000596063">
    <property type="component" value="Chromosome"/>
</dbReference>
<dbReference type="Pfam" id="PF00848">
    <property type="entry name" value="Ring_hydroxyl_A"/>
    <property type="match status" value="1"/>
</dbReference>
<evidence type="ECO:0000256" key="4">
    <source>
        <dbReference type="ARBA" id="ARBA00023002"/>
    </source>
</evidence>